<dbReference type="Proteomes" id="UP000799750">
    <property type="component" value="Unassembled WGS sequence"/>
</dbReference>
<protein>
    <recommendedName>
        <fullName evidence="2">DUF7730 domain-containing protein</fullName>
    </recommendedName>
</protein>
<name>A0A6A6RDX0_9PEZI</name>
<sequence length="349" mass="39352">MAPPAESKGTEGARTAAIPLVFNWIRRVTRGRRQGTRITSHGLHHGKGPNFGIPELEEKPEDPPLSIEVLAESSELSTDLEERPRDEPPSSKDITNDATWSLDLQHLPQLQTLPQSQSFFLGRLPLELREMIYREVISGSVIHLYKIQDGLRAYDCYRPDGLACKCGHVGAGPDSRIARRLALPLTCRQIHQEAIPILYSTNTYVTLINKDLAPALIHLPRLLHTDSFHAIKSLCVRWSTDGVSYATSEPEWPWRLVWETIASMKALRHLRFHVDMWHPEPSSWRGWFRQEKGLLRIAEQHAEEMALNSFTLSLPDSKGVAVLQGELAEGINIGGRVYSVERGCPSDRE</sequence>
<accession>A0A6A6RDX0</accession>
<dbReference type="AlphaFoldDB" id="A0A6A6RDX0"/>
<feature type="domain" description="DUF7730" evidence="2">
    <location>
        <begin position="114"/>
        <end position="317"/>
    </location>
</feature>
<keyword evidence="4" id="KW-1185">Reference proteome</keyword>
<feature type="region of interest" description="Disordered" evidence="1">
    <location>
        <begin position="35"/>
        <end position="62"/>
    </location>
</feature>
<evidence type="ECO:0000313" key="4">
    <source>
        <dbReference type="Proteomes" id="UP000799750"/>
    </source>
</evidence>
<evidence type="ECO:0000313" key="3">
    <source>
        <dbReference type="EMBL" id="KAF2501940.1"/>
    </source>
</evidence>
<dbReference type="InterPro" id="IPR056632">
    <property type="entry name" value="DUF7730"/>
</dbReference>
<organism evidence="3 4">
    <name type="scientific">Lophium mytilinum</name>
    <dbReference type="NCBI Taxonomy" id="390894"/>
    <lineage>
        <taxon>Eukaryota</taxon>
        <taxon>Fungi</taxon>
        <taxon>Dikarya</taxon>
        <taxon>Ascomycota</taxon>
        <taxon>Pezizomycotina</taxon>
        <taxon>Dothideomycetes</taxon>
        <taxon>Pleosporomycetidae</taxon>
        <taxon>Mytilinidiales</taxon>
        <taxon>Mytilinidiaceae</taxon>
        <taxon>Lophium</taxon>
    </lineage>
</organism>
<dbReference type="OrthoDB" id="4757095at2759"/>
<feature type="compositionally biased region" description="Basic and acidic residues" evidence="1">
    <location>
        <begin position="80"/>
        <end position="90"/>
    </location>
</feature>
<proteinExistence type="predicted"/>
<dbReference type="PANTHER" id="PTHR38790">
    <property type="entry name" value="2EXR DOMAIN-CONTAINING PROTEIN-RELATED"/>
    <property type="match status" value="1"/>
</dbReference>
<evidence type="ECO:0000259" key="2">
    <source>
        <dbReference type="Pfam" id="PF24864"/>
    </source>
</evidence>
<reference evidence="3" key="1">
    <citation type="journal article" date="2020" name="Stud. Mycol.">
        <title>101 Dothideomycetes genomes: a test case for predicting lifestyles and emergence of pathogens.</title>
        <authorList>
            <person name="Haridas S."/>
            <person name="Albert R."/>
            <person name="Binder M."/>
            <person name="Bloem J."/>
            <person name="Labutti K."/>
            <person name="Salamov A."/>
            <person name="Andreopoulos B."/>
            <person name="Baker S."/>
            <person name="Barry K."/>
            <person name="Bills G."/>
            <person name="Bluhm B."/>
            <person name="Cannon C."/>
            <person name="Castanera R."/>
            <person name="Culley D."/>
            <person name="Daum C."/>
            <person name="Ezra D."/>
            <person name="Gonzalez J."/>
            <person name="Henrissat B."/>
            <person name="Kuo A."/>
            <person name="Liang C."/>
            <person name="Lipzen A."/>
            <person name="Lutzoni F."/>
            <person name="Magnuson J."/>
            <person name="Mondo S."/>
            <person name="Nolan M."/>
            <person name="Ohm R."/>
            <person name="Pangilinan J."/>
            <person name="Park H.-J."/>
            <person name="Ramirez L."/>
            <person name="Alfaro M."/>
            <person name="Sun H."/>
            <person name="Tritt A."/>
            <person name="Yoshinaga Y."/>
            <person name="Zwiers L.-H."/>
            <person name="Turgeon B."/>
            <person name="Goodwin S."/>
            <person name="Spatafora J."/>
            <person name="Crous P."/>
            <person name="Grigoriev I."/>
        </authorList>
    </citation>
    <scope>NUCLEOTIDE SEQUENCE</scope>
    <source>
        <strain evidence="3">CBS 269.34</strain>
    </source>
</reference>
<feature type="region of interest" description="Disordered" evidence="1">
    <location>
        <begin position="74"/>
        <end position="96"/>
    </location>
</feature>
<evidence type="ECO:0000256" key="1">
    <source>
        <dbReference type="SAM" id="MobiDB-lite"/>
    </source>
</evidence>
<gene>
    <name evidence="3" type="ORF">BU16DRAFT_532376</name>
</gene>
<dbReference type="Pfam" id="PF24864">
    <property type="entry name" value="DUF7730"/>
    <property type="match status" value="1"/>
</dbReference>
<dbReference type="EMBL" id="MU004181">
    <property type="protein sequence ID" value="KAF2501940.1"/>
    <property type="molecule type" value="Genomic_DNA"/>
</dbReference>